<dbReference type="AlphaFoldDB" id="A0A7L5DZ41"/>
<organism evidence="1 2">
    <name type="scientific">Mucilaginibacter robiniae</name>
    <dbReference type="NCBI Taxonomy" id="2728022"/>
    <lineage>
        <taxon>Bacteria</taxon>
        <taxon>Pseudomonadati</taxon>
        <taxon>Bacteroidota</taxon>
        <taxon>Sphingobacteriia</taxon>
        <taxon>Sphingobacteriales</taxon>
        <taxon>Sphingobacteriaceae</taxon>
        <taxon>Mucilaginibacter</taxon>
    </lineage>
</organism>
<dbReference type="Proteomes" id="UP000503278">
    <property type="component" value="Chromosome"/>
</dbReference>
<sequence>MSEPTPANLRYLLSDDLYLLPDDAAYYREPRQPMETNVLEPVPVISFKHLGNNEKSFLILSYYPDQEFMTPTHLTALESTLKRKEMSMDNVALLNLATYPDTDWATLVNYFTPEKVLLLGLFALPANAPALQQHNLQQHHTQQVLYTYSFDEMVGNKDNTKAFWNLIKTF</sequence>
<name>A0A7L5DZ41_9SPHI</name>
<accession>A0A7L5DZ41</accession>
<keyword evidence="2" id="KW-1185">Reference proteome</keyword>
<evidence type="ECO:0000313" key="2">
    <source>
        <dbReference type="Proteomes" id="UP000503278"/>
    </source>
</evidence>
<reference evidence="1 2" key="1">
    <citation type="submission" date="2020-04" db="EMBL/GenBank/DDBJ databases">
        <title>Genome sequencing of novel species.</title>
        <authorList>
            <person name="Heo J."/>
            <person name="Kim S.-J."/>
            <person name="Kim J.-S."/>
            <person name="Hong S.-B."/>
            <person name="Kwon S.-W."/>
        </authorList>
    </citation>
    <scope>NUCLEOTIDE SEQUENCE [LARGE SCALE GENOMIC DNA]</scope>
    <source>
        <strain evidence="1 2">F39-2</strain>
    </source>
</reference>
<dbReference type="EMBL" id="CP051682">
    <property type="protein sequence ID" value="QJD95367.1"/>
    <property type="molecule type" value="Genomic_DNA"/>
</dbReference>
<protein>
    <submittedName>
        <fullName evidence="1">Uncharacterized protein</fullName>
    </submittedName>
</protein>
<dbReference type="RefSeq" id="WP_169606383.1">
    <property type="nucleotide sequence ID" value="NZ_CP051682.1"/>
</dbReference>
<dbReference type="KEGG" id="mrob:HH214_05520"/>
<gene>
    <name evidence="1" type="ORF">HH214_05520</name>
</gene>
<evidence type="ECO:0000313" key="1">
    <source>
        <dbReference type="EMBL" id="QJD95367.1"/>
    </source>
</evidence>
<proteinExistence type="predicted"/>